<dbReference type="OrthoDB" id="3530815at2"/>
<evidence type="ECO:0000256" key="5">
    <source>
        <dbReference type="ARBA" id="ARBA00022645"/>
    </source>
</evidence>
<dbReference type="EMBL" id="RBIL01000001">
    <property type="protein sequence ID" value="RKQ94066.1"/>
    <property type="molecule type" value="Genomic_DNA"/>
</dbReference>
<evidence type="ECO:0000256" key="10">
    <source>
        <dbReference type="ARBA" id="ARBA00022984"/>
    </source>
</evidence>
<feature type="transmembrane region" description="Helical" evidence="16">
    <location>
        <begin position="370"/>
        <end position="391"/>
    </location>
</feature>
<evidence type="ECO:0000256" key="6">
    <source>
        <dbReference type="ARBA" id="ARBA00022670"/>
    </source>
</evidence>
<feature type="active site" description="Acyl-ester intermediate" evidence="13">
    <location>
        <position position="60"/>
    </location>
</feature>
<dbReference type="GO" id="GO:0009252">
    <property type="term" value="P:peptidoglycan biosynthetic process"/>
    <property type="evidence" value="ECO:0007669"/>
    <property type="project" value="UniProtKB-UniPathway"/>
</dbReference>
<dbReference type="GO" id="GO:0009002">
    <property type="term" value="F:serine-type D-Ala-D-Ala carboxypeptidase activity"/>
    <property type="evidence" value="ECO:0007669"/>
    <property type="project" value="UniProtKB-EC"/>
</dbReference>
<dbReference type="Pfam" id="PF07943">
    <property type="entry name" value="PBP5_C"/>
    <property type="match status" value="1"/>
</dbReference>
<dbReference type="RefSeq" id="WP_121252750.1">
    <property type="nucleotide sequence ID" value="NZ_RBIL01000001.1"/>
</dbReference>
<dbReference type="PANTHER" id="PTHR21581">
    <property type="entry name" value="D-ALANYL-D-ALANINE CARBOXYPEPTIDASE"/>
    <property type="match status" value="1"/>
</dbReference>
<dbReference type="Pfam" id="PF00768">
    <property type="entry name" value="Peptidase_S11"/>
    <property type="match status" value="1"/>
</dbReference>
<accession>A0A660LI40</accession>
<name>A0A660LI40_9ACTN</name>
<keyword evidence="16" id="KW-1133">Transmembrane helix</keyword>
<dbReference type="SUPFAM" id="SSF56601">
    <property type="entry name" value="beta-lactamase/transpeptidase-like"/>
    <property type="match status" value="1"/>
</dbReference>
<comment type="caution">
    <text evidence="19">The sequence shown here is derived from an EMBL/GenBank/DDBJ whole genome shotgun (WGS) entry which is preliminary data.</text>
</comment>
<dbReference type="PANTHER" id="PTHR21581:SF6">
    <property type="entry name" value="TRAFFICKING PROTEIN PARTICLE COMPLEX SUBUNIT 12"/>
    <property type="match status" value="1"/>
</dbReference>
<keyword evidence="16" id="KW-0472">Membrane</keyword>
<evidence type="ECO:0000256" key="14">
    <source>
        <dbReference type="PIRSR" id="PIRSR618044-2"/>
    </source>
</evidence>
<dbReference type="PRINTS" id="PR00725">
    <property type="entry name" value="DADACBPTASE1"/>
</dbReference>
<evidence type="ECO:0000259" key="18">
    <source>
        <dbReference type="SMART" id="SM00936"/>
    </source>
</evidence>
<dbReference type="InterPro" id="IPR037167">
    <property type="entry name" value="Peptidase_S11_C_sf"/>
</dbReference>
<organism evidence="19 20">
    <name type="scientific">Solirubrobacter pauli</name>
    <dbReference type="NCBI Taxonomy" id="166793"/>
    <lineage>
        <taxon>Bacteria</taxon>
        <taxon>Bacillati</taxon>
        <taxon>Actinomycetota</taxon>
        <taxon>Thermoleophilia</taxon>
        <taxon>Solirubrobacterales</taxon>
        <taxon>Solirubrobacteraceae</taxon>
        <taxon>Solirubrobacter</taxon>
    </lineage>
</organism>
<comment type="pathway">
    <text evidence="2">Cell wall biogenesis; peptidoglycan biosynthesis.</text>
</comment>
<dbReference type="InterPro" id="IPR001967">
    <property type="entry name" value="Peptidase_S11_N"/>
</dbReference>
<evidence type="ECO:0000256" key="11">
    <source>
        <dbReference type="ARBA" id="ARBA00023316"/>
    </source>
</evidence>
<dbReference type="Gene3D" id="3.40.710.10">
    <property type="entry name" value="DD-peptidase/beta-lactamase superfamily"/>
    <property type="match status" value="1"/>
</dbReference>
<dbReference type="InterPro" id="IPR015956">
    <property type="entry name" value="Peniciliin-bd_prot_C_sf"/>
</dbReference>
<keyword evidence="9" id="KW-0133">Cell shape</keyword>
<dbReference type="AlphaFoldDB" id="A0A660LI40"/>
<evidence type="ECO:0000256" key="4">
    <source>
        <dbReference type="ARBA" id="ARBA00012448"/>
    </source>
</evidence>
<keyword evidence="5 19" id="KW-0121">Carboxypeptidase</keyword>
<keyword evidence="6" id="KW-0645">Protease</keyword>
<dbReference type="UniPathway" id="UPA00219"/>
<comment type="catalytic activity">
    <reaction evidence="12">
        <text>Preferential cleavage: (Ac)2-L-Lys-D-Ala-|-D-Ala. Also transpeptidation of peptidyl-alanyl moieties that are N-acyl substituents of D-alanine.</text>
        <dbReference type="EC" id="3.4.16.4"/>
    </reaction>
</comment>
<reference evidence="19 20" key="1">
    <citation type="submission" date="2018-10" db="EMBL/GenBank/DDBJ databases">
        <title>Genomic Encyclopedia of Archaeal and Bacterial Type Strains, Phase II (KMG-II): from individual species to whole genera.</title>
        <authorList>
            <person name="Goeker M."/>
        </authorList>
    </citation>
    <scope>NUCLEOTIDE SEQUENCE [LARGE SCALE GENOMIC DNA]</scope>
    <source>
        <strain evidence="19 20">DSM 14954</strain>
    </source>
</reference>
<sequence>MRRAAVAALAAAATLLTVPNQAQARDCPDAVGAQAAIVIEASTGTVVCQRQADKRLSIGSATKLMTALVTLEKAKMSETFTASDYRPAPIESQIRLLPGERMKVSDLMRGLLLESGNDAAVTLAEGVSGSRKAFIREMNRRARELELENTHFANPIGLDQEGNYSSARDLVLLAKVLREYTFFNKIVDSPSGTLKTGDHPRTFRNRNKLVARYPWVNGVKTGHTRGAGYVLVGSGSRNGIQLISAVLGTPSEAARDNDTMALLNWAIPKFQRVRAVVEGKTMATAQIRDRQGATLKLAPDRTVRRIIERGKRDEITTTVQAPDVVEGPIRSGQRLGRVEVRQAGTLVATVALVAKSAVPAPTPAQKAKTWAARPWVIGGIGVVLIATVLLVSRRARTSRRRPSRREARAAS</sequence>
<evidence type="ECO:0000256" key="17">
    <source>
        <dbReference type="SAM" id="SignalP"/>
    </source>
</evidence>
<evidence type="ECO:0000256" key="9">
    <source>
        <dbReference type="ARBA" id="ARBA00022960"/>
    </source>
</evidence>
<protein>
    <recommendedName>
        <fullName evidence="4">serine-type D-Ala-D-Ala carboxypeptidase</fullName>
        <ecNumber evidence="4">3.4.16.4</ecNumber>
    </recommendedName>
</protein>
<feature type="binding site" evidence="14">
    <location>
        <position position="220"/>
    </location>
    <ligand>
        <name>substrate</name>
    </ligand>
</feature>
<feature type="chain" id="PRO_5024850662" description="serine-type D-Ala-D-Ala carboxypeptidase" evidence="17">
    <location>
        <begin position="25"/>
        <end position="411"/>
    </location>
</feature>
<dbReference type="GO" id="GO:0006508">
    <property type="term" value="P:proteolysis"/>
    <property type="evidence" value="ECO:0007669"/>
    <property type="project" value="UniProtKB-KW"/>
</dbReference>
<dbReference type="Proteomes" id="UP000278962">
    <property type="component" value="Unassembled WGS sequence"/>
</dbReference>
<keyword evidence="10" id="KW-0573">Peptidoglycan synthesis</keyword>
<dbReference type="SMART" id="SM00936">
    <property type="entry name" value="PBP5_C"/>
    <property type="match status" value="1"/>
</dbReference>
<proteinExistence type="inferred from homology"/>
<dbReference type="InterPro" id="IPR012907">
    <property type="entry name" value="Peptidase_S11_C"/>
</dbReference>
<gene>
    <name evidence="19" type="ORF">C8N24_3943</name>
</gene>
<feature type="signal peptide" evidence="17">
    <location>
        <begin position="1"/>
        <end position="24"/>
    </location>
</feature>
<feature type="active site" evidence="13">
    <location>
        <position position="115"/>
    </location>
</feature>
<evidence type="ECO:0000256" key="16">
    <source>
        <dbReference type="SAM" id="Phobius"/>
    </source>
</evidence>
<keyword evidence="16" id="KW-0812">Transmembrane</keyword>
<keyword evidence="8" id="KW-0378">Hydrolase</keyword>
<evidence type="ECO:0000313" key="19">
    <source>
        <dbReference type="EMBL" id="RKQ94066.1"/>
    </source>
</evidence>
<feature type="domain" description="Peptidase S11 D-Ala-D-Ala carboxypeptidase A C-terminal" evidence="18">
    <location>
        <begin position="270"/>
        <end position="360"/>
    </location>
</feature>
<comment type="similarity">
    <text evidence="3 15">Belongs to the peptidase S11 family.</text>
</comment>
<dbReference type="GO" id="GO:0008360">
    <property type="term" value="P:regulation of cell shape"/>
    <property type="evidence" value="ECO:0007669"/>
    <property type="project" value="UniProtKB-KW"/>
</dbReference>
<dbReference type="InterPro" id="IPR012338">
    <property type="entry name" value="Beta-lactam/transpept-like"/>
</dbReference>
<dbReference type="InterPro" id="IPR018044">
    <property type="entry name" value="Peptidase_S11"/>
</dbReference>
<keyword evidence="11" id="KW-0961">Cell wall biogenesis/degradation</keyword>
<feature type="active site" description="Proton acceptor" evidence="13">
    <location>
        <position position="63"/>
    </location>
</feature>
<evidence type="ECO:0000256" key="8">
    <source>
        <dbReference type="ARBA" id="ARBA00022801"/>
    </source>
</evidence>
<keyword evidence="20" id="KW-1185">Reference proteome</keyword>
<comment type="function">
    <text evidence="1">Removes C-terminal D-alanyl residues from sugar-peptide cell wall precursors.</text>
</comment>
<evidence type="ECO:0000256" key="12">
    <source>
        <dbReference type="ARBA" id="ARBA00034000"/>
    </source>
</evidence>
<evidence type="ECO:0000256" key="1">
    <source>
        <dbReference type="ARBA" id="ARBA00003217"/>
    </source>
</evidence>
<dbReference type="EC" id="3.4.16.4" evidence="4"/>
<evidence type="ECO:0000313" key="20">
    <source>
        <dbReference type="Proteomes" id="UP000278962"/>
    </source>
</evidence>
<evidence type="ECO:0000256" key="3">
    <source>
        <dbReference type="ARBA" id="ARBA00007164"/>
    </source>
</evidence>
<dbReference type="GO" id="GO:0071555">
    <property type="term" value="P:cell wall organization"/>
    <property type="evidence" value="ECO:0007669"/>
    <property type="project" value="UniProtKB-KW"/>
</dbReference>
<dbReference type="SUPFAM" id="SSF69189">
    <property type="entry name" value="Penicillin-binding protein associated domain"/>
    <property type="match status" value="1"/>
</dbReference>
<keyword evidence="7 17" id="KW-0732">Signal</keyword>
<evidence type="ECO:0000256" key="2">
    <source>
        <dbReference type="ARBA" id="ARBA00004752"/>
    </source>
</evidence>
<dbReference type="Gene3D" id="2.60.410.10">
    <property type="entry name" value="D-Ala-D-Ala carboxypeptidase, C-terminal domain"/>
    <property type="match status" value="1"/>
</dbReference>
<evidence type="ECO:0000256" key="13">
    <source>
        <dbReference type="PIRSR" id="PIRSR618044-1"/>
    </source>
</evidence>
<evidence type="ECO:0000256" key="15">
    <source>
        <dbReference type="RuleBase" id="RU004016"/>
    </source>
</evidence>
<evidence type="ECO:0000256" key="7">
    <source>
        <dbReference type="ARBA" id="ARBA00022729"/>
    </source>
</evidence>